<dbReference type="Proteomes" id="UP000281084">
    <property type="component" value="Unassembled WGS sequence"/>
</dbReference>
<evidence type="ECO:0000313" key="2">
    <source>
        <dbReference type="EMBL" id="RKG54689.1"/>
    </source>
</evidence>
<dbReference type="EMBL" id="RAXZ01000003">
    <property type="protein sequence ID" value="RKG54689.1"/>
    <property type="molecule type" value="Genomic_DNA"/>
</dbReference>
<dbReference type="Gene3D" id="3.10.310.50">
    <property type="match status" value="1"/>
</dbReference>
<dbReference type="PANTHER" id="PTHR30373:SF8">
    <property type="entry name" value="BLL7265 PROTEIN"/>
    <property type="match status" value="1"/>
</dbReference>
<dbReference type="AlphaFoldDB" id="A0A3A8G7Y8"/>
<dbReference type="PANTHER" id="PTHR30373">
    <property type="entry name" value="UPF0603 PROTEIN YGCG"/>
    <property type="match status" value="1"/>
</dbReference>
<sequence length="185" mass="21158">MVTTSETTKILTQPKIQDLRQPSFKRWLKHFCFLPATKRYFDRQDQHAIAQAVTRAEQGHVGEIQVVIEGHIPAHQAYSQNTYARAQQLFAELGVWDTEHNSGVLLYLNLCERSVEIVIDRGIKKLTEQKVWQDICESMLTALKQGNYRDSVVNGVMEIGGVLGKFYEEVQVDEKNEISDLPVIL</sequence>
<dbReference type="InterPro" id="IPR007621">
    <property type="entry name" value="TPM_dom"/>
</dbReference>
<reference evidence="2 3" key="1">
    <citation type="submission" date="2018-09" db="EMBL/GenBank/DDBJ databases">
        <title>The draft genome of Acinetobacter spp. strains.</title>
        <authorList>
            <person name="Qin J."/>
            <person name="Feng Y."/>
            <person name="Zong Z."/>
        </authorList>
    </citation>
    <scope>NUCLEOTIDE SEQUENCE [LARGE SCALE GENOMIC DNA]</scope>
    <source>
        <strain evidence="2 3">WCHAc060002</strain>
    </source>
</reference>
<evidence type="ECO:0000313" key="3">
    <source>
        <dbReference type="Proteomes" id="UP000281084"/>
    </source>
</evidence>
<dbReference type="Pfam" id="PF04536">
    <property type="entry name" value="TPM_phosphatase"/>
    <property type="match status" value="1"/>
</dbReference>
<gene>
    <name evidence="2" type="ORF">D7V64_03695</name>
</gene>
<feature type="domain" description="TPM" evidence="1">
    <location>
        <begin position="40"/>
        <end position="160"/>
    </location>
</feature>
<protein>
    <recommendedName>
        <fullName evidence="1">TPM domain-containing protein</fullName>
    </recommendedName>
</protein>
<evidence type="ECO:0000259" key="1">
    <source>
        <dbReference type="Pfam" id="PF04536"/>
    </source>
</evidence>
<comment type="caution">
    <text evidence="2">The sequence shown here is derived from an EMBL/GenBank/DDBJ whole genome shotgun (WGS) entry which is preliminary data.</text>
</comment>
<dbReference type="RefSeq" id="WP_120366878.1">
    <property type="nucleotide sequence ID" value="NZ_RAXZ01000003.1"/>
</dbReference>
<proteinExistence type="predicted"/>
<name>A0A3A8G7Y8_9GAMM</name>
<organism evidence="2 3">
    <name type="scientific">Acinetobacter cumulans</name>
    <dbReference type="NCBI Taxonomy" id="2136182"/>
    <lineage>
        <taxon>Bacteria</taxon>
        <taxon>Pseudomonadati</taxon>
        <taxon>Pseudomonadota</taxon>
        <taxon>Gammaproteobacteria</taxon>
        <taxon>Moraxellales</taxon>
        <taxon>Moraxellaceae</taxon>
        <taxon>Acinetobacter</taxon>
    </lineage>
</organism>
<accession>A0A3A8G7Y8</accession>